<evidence type="ECO:0000313" key="3">
    <source>
        <dbReference type="Proteomes" id="UP001152523"/>
    </source>
</evidence>
<organism evidence="2 3">
    <name type="scientific">Cuscuta epithymum</name>
    <dbReference type="NCBI Taxonomy" id="186058"/>
    <lineage>
        <taxon>Eukaryota</taxon>
        <taxon>Viridiplantae</taxon>
        <taxon>Streptophyta</taxon>
        <taxon>Embryophyta</taxon>
        <taxon>Tracheophyta</taxon>
        <taxon>Spermatophyta</taxon>
        <taxon>Magnoliopsida</taxon>
        <taxon>eudicotyledons</taxon>
        <taxon>Gunneridae</taxon>
        <taxon>Pentapetalae</taxon>
        <taxon>asterids</taxon>
        <taxon>lamiids</taxon>
        <taxon>Solanales</taxon>
        <taxon>Convolvulaceae</taxon>
        <taxon>Cuscuteae</taxon>
        <taxon>Cuscuta</taxon>
        <taxon>Cuscuta subgen. Cuscuta</taxon>
    </lineage>
</organism>
<feature type="compositionally biased region" description="Acidic residues" evidence="1">
    <location>
        <begin position="1"/>
        <end position="13"/>
    </location>
</feature>
<keyword evidence="3" id="KW-1185">Reference proteome</keyword>
<gene>
    <name evidence="2" type="ORF">CEPIT_LOCUS20168</name>
</gene>
<dbReference type="Proteomes" id="UP001152523">
    <property type="component" value="Unassembled WGS sequence"/>
</dbReference>
<comment type="caution">
    <text evidence="2">The sequence shown here is derived from an EMBL/GenBank/DDBJ whole genome shotgun (WGS) entry which is preliminary data.</text>
</comment>
<dbReference type="EMBL" id="CAMAPF010000204">
    <property type="protein sequence ID" value="CAH9113119.1"/>
    <property type="molecule type" value="Genomic_DNA"/>
</dbReference>
<feature type="region of interest" description="Disordered" evidence="1">
    <location>
        <begin position="1"/>
        <end position="25"/>
    </location>
</feature>
<name>A0AAV0E4H3_9ASTE</name>
<protein>
    <submittedName>
        <fullName evidence="2">Uncharacterized protein</fullName>
    </submittedName>
</protein>
<dbReference type="AlphaFoldDB" id="A0AAV0E4H3"/>
<evidence type="ECO:0000256" key="1">
    <source>
        <dbReference type="SAM" id="MobiDB-lite"/>
    </source>
</evidence>
<feature type="compositionally biased region" description="Basic and acidic residues" evidence="1">
    <location>
        <begin position="14"/>
        <end position="25"/>
    </location>
</feature>
<reference evidence="2" key="1">
    <citation type="submission" date="2022-07" db="EMBL/GenBank/DDBJ databases">
        <authorList>
            <person name="Macas J."/>
            <person name="Novak P."/>
            <person name="Neumann P."/>
        </authorList>
    </citation>
    <scope>NUCLEOTIDE SEQUENCE</scope>
</reference>
<proteinExistence type="predicted"/>
<sequence>MNEDVETQDSEETTDWRNDDLAKVKGPEKRGRIRCVGFTIVKDKQTSSSQQSQISIQNPQVSILQAQVSSLSRKVDILLGAFKHNMTFGQLCAILNSLNNEAVNEPTPTNEPSSTGSHQT</sequence>
<accession>A0AAV0E4H3</accession>
<evidence type="ECO:0000313" key="2">
    <source>
        <dbReference type="EMBL" id="CAH9113119.1"/>
    </source>
</evidence>